<proteinExistence type="predicted"/>
<evidence type="ECO:0000313" key="3">
    <source>
        <dbReference type="Proteomes" id="UP000823388"/>
    </source>
</evidence>
<gene>
    <name evidence="2" type="ORF">PVAP13_7NG364575</name>
</gene>
<feature type="region of interest" description="Disordered" evidence="1">
    <location>
        <begin position="1"/>
        <end position="38"/>
    </location>
</feature>
<accession>A0A8T0QFK5</accession>
<dbReference type="InterPro" id="IPR032675">
    <property type="entry name" value="LRR_dom_sf"/>
</dbReference>
<dbReference type="Proteomes" id="UP000823388">
    <property type="component" value="Chromosome 7N"/>
</dbReference>
<organism evidence="2 3">
    <name type="scientific">Panicum virgatum</name>
    <name type="common">Blackwell switchgrass</name>
    <dbReference type="NCBI Taxonomy" id="38727"/>
    <lineage>
        <taxon>Eukaryota</taxon>
        <taxon>Viridiplantae</taxon>
        <taxon>Streptophyta</taxon>
        <taxon>Embryophyta</taxon>
        <taxon>Tracheophyta</taxon>
        <taxon>Spermatophyta</taxon>
        <taxon>Magnoliopsida</taxon>
        <taxon>Liliopsida</taxon>
        <taxon>Poales</taxon>
        <taxon>Poaceae</taxon>
        <taxon>PACMAD clade</taxon>
        <taxon>Panicoideae</taxon>
        <taxon>Panicodae</taxon>
        <taxon>Paniceae</taxon>
        <taxon>Panicinae</taxon>
        <taxon>Panicum</taxon>
        <taxon>Panicum sect. Hiantes</taxon>
    </lineage>
</organism>
<dbReference type="EMBL" id="CM029050">
    <property type="protein sequence ID" value="KAG2568974.1"/>
    <property type="molecule type" value="Genomic_DNA"/>
</dbReference>
<keyword evidence="3" id="KW-1185">Reference proteome</keyword>
<comment type="caution">
    <text evidence="2">The sequence shown here is derived from an EMBL/GenBank/DDBJ whole genome shotgun (WGS) entry which is preliminary data.</text>
</comment>
<reference evidence="2" key="1">
    <citation type="submission" date="2020-05" db="EMBL/GenBank/DDBJ databases">
        <title>WGS assembly of Panicum virgatum.</title>
        <authorList>
            <person name="Lovell J.T."/>
            <person name="Jenkins J."/>
            <person name="Shu S."/>
            <person name="Juenger T.E."/>
            <person name="Schmutz J."/>
        </authorList>
    </citation>
    <scope>NUCLEOTIDE SEQUENCE</scope>
    <source>
        <strain evidence="2">AP13</strain>
    </source>
</reference>
<protein>
    <submittedName>
        <fullName evidence="2">Uncharacterized protein</fullName>
    </submittedName>
</protein>
<evidence type="ECO:0000313" key="2">
    <source>
        <dbReference type="EMBL" id="KAG2568974.1"/>
    </source>
</evidence>
<evidence type="ECO:0000256" key="1">
    <source>
        <dbReference type="SAM" id="MobiDB-lite"/>
    </source>
</evidence>
<name>A0A8T0QFK5_PANVG</name>
<dbReference type="Gene3D" id="3.80.10.10">
    <property type="entry name" value="Ribonuclease Inhibitor"/>
    <property type="match status" value="1"/>
</dbReference>
<sequence length="276" mass="30485">MQLNRAGAKKHGKTTPVPTPSSADAAQVEQHQRQDGTRGEDEIIAEGLILLPPQLQKLTIEFCRELSLHSNPVDQNREAGRTWEGQGLKDTGGALTDLAIVRCGDLRVEGLRPRLAQGRLTQLTVRETPNFFAGFEPSLPHEQEFPSSSSKLKDLETDDVAGLLAAPICVLLSSSLTELHFWGDEEVARFTKEQEEALRLLTSLERILFCGCDKLQCLPAGLHRLPNLKEITSPIVQPSGRYPRMASQVHCKSWRSTPVQPSGRCPRSASQVHCKN</sequence>
<dbReference type="AlphaFoldDB" id="A0A8T0QFK5"/>